<accession>A0A0G1DHC1</accession>
<dbReference type="InterPro" id="IPR038013">
    <property type="entry name" value="ALG11"/>
</dbReference>
<dbReference type="CDD" id="cd03801">
    <property type="entry name" value="GT4_PimA-like"/>
    <property type="match status" value="1"/>
</dbReference>
<name>A0A0G1DHC1_9BACT</name>
<gene>
    <name evidence="2" type="ORF">UV74_C0013G0382</name>
</gene>
<organism evidence="2 3">
    <name type="scientific">Candidatus Woesebacteria bacterium GW2011_GWB1_43_14</name>
    <dbReference type="NCBI Taxonomy" id="1618578"/>
    <lineage>
        <taxon>Bacteria</taxon>
        <taxon>Candidatus Woeseibacteriota</taxon>
    </lineage>
</organism>
<sequence length="340" mass="39158">MRAAIYNPYLDTLGGGELYTMSVARLLLERGYVVDVQWRDVDIKKRIEDRFNLKLKEIKIVNNINRGDGYDLCFWLSDGSIPILRSRNNILHFQFPFKNVGGRTLINKMKLARIRHIVCNSNFTKSHIDKEYSVNSTVIYPPVNTSKFKPSKKENVIFYLGRFSNLAQQKRQDILVEVFKKFSRKNPGWRLVLAGGAEVGAKEFLEKLKKRSVGFNIEILESPDFREVKRLYGVSKFFWSAAGYGVDLESHPEKVEHFGISVVEAMASGCVPVVFSAGGYKEIIEDSINGYLWSKKKELLTKTQNFLYDPKLWRKMSIAGRKDSGKYSYEEFAKNFKSLL</sequence>
<proteinExistence type="predicted"/>
<evidence type="ECO:0000313" key="2">
    <source>
        <dbReference type="EMBL" id="KKS97260.1"/>
    </source>
</evidence>
<dbReference type="InterPro" id="IPR001296">
    <property type="entry name" value="Glyco_trans_1"/>
</dbReference>
<reference evidence="2 3" key="1">
    <citation type="journal article" date="2015" name="Nature">
        <title>rRNA introns, odd ribosomes, and small enigmatic genomes across a large radiation of phyla.</title>
        <authorList>
            <person name="Brown C.T."/>
            <person name="Hug L.A."/>
            <person name="Thomas B.C."/>
            <person name="Sharon I."/>
            <person name="Castelle C.J."/>
            <person name="Singh A."/>
            <person name="Wilkins M.J."/>
            <person name="Williams K.H."/>
            <person name="Banfield J.F."/>
        </authorList>
    </citation>
    <scope>NUCLEOTIDE SEQUENCE [LARGE SCALE GENOMIC DNA]</scope>
</reference>
<dbReference type="GO" id="GO:0004377">
    <property type="term" value="F:GDP-Man:Man(3)GlcNAc(2)-PP-Dol alpha-1,2-mannosyltransferase activity"/>
    <property type="evidence" value="ECO:0007669"/>
    <property type="project" value="InterPro"/>
</dbReference>
<comment type="caution">
    <text evidence="2">The sequence shown here is derived from an EMBL/GenBank/DDBJ whole genome shotgun (WGS) entry which is preliminary data.</text>
</comment>
<protein>
    <submittedName>
        <fullName evidence="2">Glycosyl transferase</fullName>
    </submittedName>
</protein>
<dbReference type="PANTHER" id="PTHR45919:SF1">
    <property type="entry name" value="GDP-MAN:MAN(3)GLCNAC(2)-PP-DOL ALPHA-1,2-MANNOSYLTRANSFERASE"/>
    <property type="match status" value="1"/>
</dbReference>
<dbReference type="Pfam" id="PF00534">
    <property type="entry name" value="Glycos_transf_1"/>
    <property type="match status" value="1"/>
</dbReference>
<dbReference type="SUPFAM" id="SSF53756">
    <property type="entry name" value="UDP-Glycosyltransferase/glycogen phosphorylase"/>
    <property type="match status" value="1"/>
</dbReference>
<dbReference type="Gene3D" id="3.40.50.2000">
    <property type="entry name" value="Glycogen Phosphorylase B"/>
    <property type="match status" value="2"/>
</dbReference>
<feature type="domain" description="Glycosyl transferase family 1" evidence="1">
    <location>
        <begin position="148"/>
        <end position="322"/>
    </location>
</feature>
<evidence type="ECO:0000259" key="1">
    <source>
        <dbReference type="Pfam" id="PF00534"/>
    </source>
</evidence>
<dbReference type="STRING" id="1618578.UV74_C0013G0382"/>
<dbReference type="EMBL" id="LCFQ01000013">
    <property type="protein sequence ID" value="KKS97260.1"/>
    <property type="molecule type" value="Genomic_DNA"/>
</dbReference>
<dbReference type="GO" id="GO:0006487">
    <property type="term" value="P:protein N-linked glycosylation"/>
    <property type="evidence" value="ECO:0007669"/>
    <property type="project" value="TreeGrafter"/>
</dbReference>
<dbReference type="PANTHER" id="PTHR45919">
    <property type="entry name" value="GDP-MAN:MAN(3)GLCNAC(2)-PP-DOL ALPHA-1,2-MANNOSYLTRANSFERASE"/>
    <property type="match status" value="1"/>
</dbReference>
<keyword evidence="2" id="KW-0808">Transferase</keyword>
<dbReference type="GO" id="GO:0016020">
    <property type="term" value="C:membrane"/>
    <property type="evidence" value="ECO:0007669"/>
    <property type="project" value="TreeGrafter"/>
</dbReference>
<dbReference type="Proteomes" id="UP000034090">
    <property type="component" value="Unassembled WGS sequence"/>
</dbReference>
<dbReference type="AlphaFoldDB" id="A0A0G1DHC1"/>
<evidence type="ECO:0000313" key="3">
    <source>
        <dbReference type="Proteomes" id="UP000034090"/>
    </source>
</evidence>